<keyword evidence="2" id="KW-1185">Reference proteome</keyword>
<accession>A0A5E4PN62</accession>
<proteinExistence type="predicted"/>
<gene>
    <name evidence="1" type="ORF">LSINAPIS_LOCUS304</name>
</gene>
<organism evidence="1 2">
    <name type="scientific">Leptidea sinapis</name>
    <dbReference type="NCBI Taxonomy" id="189913"/>
    <lineage>
        <taxon>Eukaryota</taxon>
        <taxon>Metazoa</taxon>
        <taxon>Ecdysozoa</taxon>
        <taxon>Arthropoda</taxon>
        <taxon>Hexapoda</taxon>
        <taxon>Insecta</taxon>
        <taxon>Pterygota</taxon>
        <taxon>Neoptera</taxon>
        <taxon>Endopterygota</taxon>
        <taxon>Lepidoptera</taxon>
        <taxon>Glossata</taxon>
        <taxon>Ditrysia</taxon>
        <taxon>Papilionoidea</taxon>
        <taxon>Pieridae</taxon>
        <taxon>Dismorphiinae</taxon>
        <taxon>Leptidea</taxon>
    </lineage>
</organism>
<reference evidence="1 2" key="1">
    <citation type="submission" date="2017-07" db="EMBL/GenBank/DDBJ databases">
        <authorList>
            <person name="Talla V."/>
            <person name="Backstrom N."/>
        </authorList>
    </citation>
    <scope>NUCLEOTIDE SEQUENCE [LARGE SCALE GENOMIC DNA]</scope>
</reference>
<dbReference type="Proteomes" id="UP000324832">
    <property type="component" value="Unassembled WGS sequence"/>
</dbReference>
<evidence type="ECO:0000313" key="1">
    <source>
        <dbReference type="EMBL" id="VVC86494.1"/>
    </source>
</evidence>
<evidence type="ECO:0000313" key="2">
    <source>
        <dbReference type="Proteomes" id="UP000324832"/>
    </source>
</evidence>
<sequence length="81" mass="8566">PLVVSVCGVGWPRDAPSPRLLPLPAVASPPRPPRALLYTHNYLAVVSTSGFRGVYGCVRAPEDRASASGTRLCGCSEAYVR</sequence>
<dbReference type="EMBL" id="FZQP02000003">
    <property type="protein sequence ID" value="VVC86494.1"/>
    <property type="molecule type" value="Genomic_DNA"/>
</dbReference>
<dbReference type="AlphaFoldDB" id="A0A5E4PN62"/>
<feature type="non-terminal residue" evidence="1">
    <location>
        <position position="1"/>
    </location>
</feature>
<protein>
    <submittedName>
        <fullName evidence="1">Uncharacterized protein</fullName>
    </submittedName>
</protein>
<name>A0A5E4PN62_9NEOP</name>